<keyword evidence="2" id="KW-1185">Reference proteome</keyword>
<evidence type="ECO:0000313" key="1">
    <source>
        <dbReference type="EMBL" id="CAG8668028.1"/>
    </source>
</evidence>
<sequence>TQLEKIRDDLKNNSHNAIKMVQENDCRIDSFSNEATTLVENMRVDVERLAELPKMLGFNNQECQLVCQKRNDKAFEELKAALPARKRRKLIMGKFNAKIKHTNIELD</sequence>
<feature type="non-terminal residue" evidence="1">
    <location>
        <position position="1"/>
    </location>
</feature>
<organism evidence="1 2">
    <name type="scientific">Paraglomus occultum</name>
    <dbReference type="NCBI Taxonomy" id="144539"/>
    <lineage>
        <taxon>Eukaryota</taxon>
        <taxon>Fungi</taxon>
        <taxon>Fungi incertae sedis</taxon>
        <taxon>Mucoromycota</taxon>
        <taxon>Glomeromycotina</taxon>
        <taxon>Glomeromycetes</taxon>
        <taxon>Paraglomerales</taxon>
        <taxon>Paraglomeraceae</taxon>
        <taxon>Paraglomus</taxon>
    </lineage>
</organism>
<feature type="non-terminal residue" evidence="1">
    <location>
        <position position="107"/>
    </location>
</feature>
<gene>
    <name evidence="1" type="ORF">POCULU_LOCUS10806</name>
</gene>
<protein>
    <submittedName>
        <fullName evidence="1">2463_t:CDS:1</fullName>
    </submittedName>
</protein>
<comment type="caution">
    <text evidence="1">The sequence shown here is derived from an EMBL/GenBank/DDBJ whole genome shotgun (WGS) entry which is preliminary data.</text>
</comment>
<evidence type="ECO:0000313" key="2">
    <source>
        <dbReference type="Proteomes" id="UP000789572"/>
    </source>
</evidence>
<reference evidence="1" key="1">
    <citation type="submission" date="2021-06" db="EMBL/GenBank/DDBJ databases">
        <authorList>
            <person name="Kallberg Y."/>
            <person name="Tangrot J."/>
            <person name="Rosling A."/>
        </authorList>
    </citation>
    <scope>NUCLEOTIDE SEQUENCE</scope>
    <source>
        <strain evidence="1">IA702</strain>
    </source>
</reference>
<dbReference type="AlphaFoldDB" id="A0A9N9E9R9"/>
<dbReference type="Proteomes" id="UP000789572">
    <property type="component" value="Unassembled WGS sequence"/>
</dbReference>
<dbReference type="EMBL" id="CAJVPJ010006350">
    <property type="protein sequence ID" value="CAG8668028.1"/>
    <property type="molecule type" value="Genomic_DNA"/>
</dbReference>
<accession>A0A9N9E9R9</accession>
<proteinExistence type="predicted"/>
<name>A0A9N9E9R9_9GLOM</name>